<organism evidence="2 3">
    <name type="scientific">Penicillium malachiteum</name>
    <dbReference type="NCBI Taxonomy" id="1324776"/>
    <lineage>
        <taxon>Eukaryota</taxon>
        <taxon>Fungi</taxon>
        <taxon>Dikarya</taxon>
        <taxon>Ascomycota</taxon>
        <taxon>Pezizomycotina</taxon>
        <taxon>Eurotiomycetes</taxon>
        <taxon>Eurotiomycetidae</taxon>
        <taxon>Eurotiales</taxon>
        <taxon>Aspergillaceae</taxon>
        <taxon>Penicillium</taxon>
    </lineage>
</organism>
<reference evidence="2" key="2">
    <citation type="submission" date="2023-01" db="EMBL/GenBank/DDBJ databases">
        <authorList>
            <person name="Petersen C."/>
        </authorList>
    </citation>
    <scope>NUCLEOTIDE SEQUENCE</scope>
    <source>
        <strain evidence="2">IBT 17514</strain>
    </source>
</reference>
<dbReference type="EMBL" id="JAQJAN010000013">
    <property type="protein sequence ID" value="KAJ5712583.1"/>
    <property type="molecule type" value="Genomic_DNA"/>
</dbReference>
<gene>
    <name evidence="2" type="ORF">N7493_009051</name>
</gene>
<keyword evidence="3" id="KW-1185">Reference proteome</keyword>
<feature type="chain" id="PRO_5042055023" evidence="1">
    <location>
        <begin position="22"/>
        <end position="63"/>
    </location>
</feature>
<name>A0AAD6HFR4_9EURO</name>
<sequence>MDGAKSHHSFVISFDLILVAAQNDGDVKPVGRRSVRSGLVIAEAVFVGFEGILADQAVEEALT</sequence>
<evidence type="ECO:0000313" key="2">
    <source>
        <dbReference type="EMBL" id="KAJ5712583.1"/>
    </source>
</evidence>
<dbReference type="Proteomes" id="UP001215712">
    <property type="component" value="Unassembled WGS sequence"/>
</dbReference>
<evidence type="ECO:0000313" key="3">
    <source>
        <dbReference type="Proteomes" id="UP001215712"/>
    </source>
</evidence>
<keyword evidence="1" id="KW-0732">Signal</keyword>
<proteinExistence type="predicted"/>
<protein>
    <submittedName>
        <fullName evidence="2">Uncharacterized protein</fullName>
    </submittedName>
</protein>
<comment type="caution">
    <text evidence="2">The sequence shown here is derived from an EMBL/GenBank/DDBJ whole genome shotgun (WGS) entry which is preliminary data.</text>
</comment>
<dbReference type="AlphaFoldDB" id="A0AAD6HFR4"/>
<accession>A0AAD6HFR4</accession>
<reference evidence="2" key="1">
    <citation type="journal article" date="2023" name="IMA Fungus">
        <title>Comparative genomic study of the Penicillium genus elucidates a diverse pangenome and 15 lateral gene transfer events.</title>
        <authorList>
            <person name="Petersen C."/>
            <person name="Sorensen T."/>
            <person name="Nielsen M.R."/>
            <person name="Sondergaard T.E."/>
            <person name="Sorensen J.L."/>
            <person name="Fitzpatrick D.A."/>
            <person name="Frisvad J.C."/>
            <person name="Nielsen K.L."/>
        </authorList>
    </citation>
    <scope>NUCLEOTIDE SEQUENCE</scope>
    <source>
        <strain evidence="2">IBT 17514</strain>
    </source>
</reference>
<evidence type="ECO:0000256" key="1">
    <source>
        <dbReference type="SAM" id="SignalP"/>
    </source>
</evidence>
<feature type="signal peptide" evidence="1">
    <location>
        <begin position="1"/>
        <end position="21"/>
    </location>
</feature>